<dbReference type="Gene3D" id="1.10.1380.10">
    <property type="entry name" value="Neutral endopeptidase , domain2"/>
    <property type="match status" value="1"/>
</dbReference>
<evidence type="ECO:0000256" key="2">
    <source>
        <dbReference type="ARBA" id="ARBA00007357"/>
    </source>
</evidence>
<accession>A0A9J6FN97</accession>
<dbReference type="SUPFAM" id="SSF55486">
    <property type="entry name" value="Metalloproteases ('zincins'), catalytic domain"/>
    <property type="match status" value="1"/>
</dbReference>
<comment type="caution">
    <text evidence="11">The sequence shown here is derived from an EMBL/GenBank/DDBJ whole genome shotgun (WGS) entry which is preliminary data.</text>
</comment>
<dbReference type="OMA" id="ERFQACV"/>
<comment type="similarity">
    <text evidence="2">Belongs to the peptidase M13 family.</text>
</comment>
<dbReference type="OrthoDB" id="6477317at2759"/>
<dbReference type="InterPro" id="IPR000718">
    <property type="entry name" value="Peptidase_M13"/>
</dbReference>
<keyword evidence="7" id="KW-0482">Metalloprotease</keyword>
<name>A0A9J6FN97_HAELO</name>
<dbReference type="GO" id="GO:0046872">
    <property type="term" value="F:metal ion binding"/>
    <property type="evidence" value="ECO:0007669"/>
    <property type="project" value="UniProtKB-KW"/>
</dbReference>
<evidence type="ECO:0000259" key="9">
    <source>
        <dbReference type="Pfam" id="PF01431"/>
    </source>
</evidence>
<keyword evidence="5" id="KW-0378">Hydrolase</keyword>
<evidence type="ECO:0000256" key="4">
    <source>
        <dbReference type="ARBA" id="ARBA00022723"/>
    </source>
</evidence>
<organism evidence="11 12">
    <name type="scientific">Haemaphysalis longicornis</name>
    <name type="common">Bush tick</name>
    <dbReference type="NCBI Taxonomy" id="44386"/>
    <lineage>
        <taxon>Eukaryota</taxon>
        <taxon>Metazoa</taxon>
        <taxon>Ecdysozoa</taxon>
        <taxon>Arthropoda</taxon>
        <taxon>Chelicerata</taxon>
        <taxon>Arachnida</taxon>
        <taxon>Acari</taxon>
        <taxon>Parasitiformes</taxon>
        <taxon>Ixodida</taxon>
        <taxon>Ixodoidea</taxon>
        <taxon>Ixodidae</taxon>
        <taxon>Haemaphysalinae</taxon>
        <taxon>Haemaphysalis</taxon>
    </lineage>
</organism>
<gene>
    <name evidence="11" type="ORF">HPB48_005983</name>
</gene>
<dbReference type="GO" id="GO:0004222">
    <property type="term" value="F:metalloendopeptidase activity"/>
    <property type="evidence" value="ECO:0007669"/>
    <property type="project" value="InterPro"/>
</dbReference>
<dbReference type="VEuPathDB" id="VectorBase:HLOH_054427"/>
<dbReference type="GO" id="GO:0005886">
    <property type="term" value="C:plasma membrane"/>
    <property type="evidence" value="ECO:0007669"/>
    <property type="project" value="TreeGrafter"/>
</dbReference>
<feature type="domain" description="Peptidase M13 C-terminal" evidence="9">
    <location>
        <begin position="659"/>
        <end position="803"/>
    </location>
</feature>
<reference evidence="11 12" key="1">
    <citation type="journal article" date="2020" name="Cell">
        <title>Large-Scale Comparative Analyses of Tick Genomes Elucidate Their Genetic Diversity and Vector Capacities.</title>
        <authorList>
            <consortium name="Tick Genome and Microbiome Consortium (TIGMIC)"/>
            <person name="Jia N."/>
            <person name="Wang J."/>
            <person name="Shi W."/>
            <person name="Du L."/>
            <person name="Sun Y."/>
            <person name="Zhan W."/>
            <person name="Jiang J.F."/>
            <person name="Wang Q."/>
            <person name="Zhang B."/>
            <person name="Ji P."/>
            <person name="Bell-Sakyi L."/>
            <person name="Cui X.M."/>
            <person name="Yuan T.T."/>
            <person name="Jiang B.G."/>
            <person name="Yang W.F."/>
            <person name="Lam T.T."/>
            <person name="Chang Q.C."/>
            <person name="Ding S.J."/>
            <person name="Wang X.J."/>
            <person name="Zhu J.G."/>
            <person name="Ruan X.D."/>
            <person name="Zhao L."/>
            <person name="Wei J.T."/>
            <person name="Ye R.Z."/>
            <person name="Que T.C."/>
            <person name="Du C.H."/>
            <person name="Zhou Y.H."/>
            <person name="Cheng J.X."/>
            <person name="Dai P.F."/>
            <person name="Guo W.B."/>
            <person name="Han X.H."/>
            <person name="Huang E.J."/>
            <person name="Li L.F."/>
            <person name="Wei W."/>
            <person name="Gao Y.C."/>
            <person name="Liu J.Z."/>
            <person name="Shao H.Z."/>
            <person name="Wang X."/>
            <person name="Wang C.C."/>
            <person name="Yang T.C."/>
            <person name="Huo Q.B."/>
            <person name="Li W."/>
            <person name="Chen H.Y."/>
            <person name="Chen S.E."/>
            <person name="Zhou L.G."/>
            <person name="Ni X.B."/>
            <person name="Tian J.H."/>
            <person name="Sheng Y."/>
            <person name="Liu T."/>
            <person name="Pan Y.S."/>
            <person name="Xia L.Y."/>
            <person name="Li J."/>
            <person name="Zhao F."/>
            <person name="Cao W.C."/>
        </authorList>
    </citation>
    <scope>NUCLEOTIDE SEQUENCE [LARGE SCALE GENOMIC DNA]</scope>
    <source>
        <strain evidence="11">HaeL-2018</strain>
    </source>
</reference>
<feature type="domain" description="Peptidase M13 N-terminal" evidence="10">
    <location>
        <begin position="146"/>
        <end position="523"/>
    </location>
</feature>
<evidence type="ECO:0000256" key="7">
    <source>
        <dbReference type="ARBA" id="ARBA00023049"/>
    </source>
</evidence>
<keyword evidence="12" id="KW-1185">Reference proteome</keyword>
<dbReference type="Proteomes" id="UP000821853">
    <property type="component" value="Chromosome 10"/>
</dbReference>
<dbReference type="EMBL" id="JABSTR010000002">
    <property type="protein sequence ID" value="KAH9363484.1"/>
    <property type="molecule type" value="Genomic_DNA"/>
</dbReference>
<dbReference type="AlphaFoldDB" id="A0A9J6FN97"/>
<evidence type="ECO:0000259" key="10">
    <source>
        <dbReference type="Pfam" id="PF05649"/>
    </source>
</evidence>
<keyword evidence="6" id="KW-0862">Zinc</keyword>
<evidence type="ECO:0000313" key="11">
    <source>
        <dbReference type="EMBL" id="KAH9363484.1"/>
    </source>
</evidence>
<dbReference type="PROSITE" id="PS51885">
    <property type="entry name" value="NEPRILYSIN"/>
    <property type="match status" value="1"/>
</dbReference>
<feature type="region of interest" description="Disordered" evidence="8">
    <location>
        <begin position="37"/>
        <end position="56"/>
    </location>
</feature>
<evidence type="ECO:0000256" key="5">
    <source>
        <dbReference type="ARBA" id="ARBA00022801"/>
    </source>
</evidence>
<sequence length="806" mass="91911">MSSGRCSPSRAAIVVTVVTLGLVTTAVVVHKLSKANQEEDPAQSGAWNRTSPKQPRFLETREVTKVSVRERPFTGRIRAAAAAAAAAAADAAMAPSPYDDRRGWYTQSRGKAGLRKQRHASLVCSREVCERQDAYVHARLDQLQEPCENFYAFVCSRSWATRNAKPDDAPYRSQTTAKLMYDIPKTLKRYFQLKQKTYYDFPGSFISQSLFFIPNCTSIYSRNGLGWDPWQELLEKLGLNGWPFAAVSADWNISGVAGFVDSTLGIFPFTEVKVVSEYSQGHSVQLDVPSTILRRHQLRYTSQNLFNYSQAVAKALSVLNVLENVELLAENIVILEMRMEEAVEMKKFVPPRARRKEVTSLPQSQKWSWKDYINVIFQFPLNNIDHVEVLAPEYLVDVADIMDNTSYTTLANYIGYRTMVHLSPLLPDEAEFLVPLSRDKMVLGVGERFQACVHLLEDLFPFGMRMFTLMTLGGDNPLKYSTALDSEVERMFNHTRTLMANLAQNAYWLNPVEKVIAKEKIFNVNFDFMASAVRDLSIPALYYDPKAPPFDGLKLLQSFYAIQAHTKKTYFDPWHRSMDLDNRHHVSSLHPDIEYVYGKNHLFMPYAVLAFMRGLTQSVEPLFVPIIAQFLIKGLFSPLTTGVLRWTTETARPITPRRIVDWWSKETAEKYSHIRDCFYKQYQEEMQLKLPDIDMVGDMADNIADNAAVAPLYDYYLSRLGMDTLTARRTRAPFGGFTLEQIFFVYYALTQCDHRSLAYAKRVLGFGQTSPEIKVNIPLRNFAKFSEAFGCQPGNEMSPQDRCLVW</sequence>
<evidence type="ECO:0000256" key="3">
    <source>
        <dbReference type="ARBA" id="ARBA00022670"/>
    </source>
</evidence>
<comment type="cofactor">
    <cofactor evidence="1">
        <name>Zn(2+)</name>
        <dbReference type="ChEBI" id="CHEBI:29105"/>
    </cofactor>
</comment>
<dbReference type="InterPro" id="IPR042089">
    <property type="entry name" value="Peptidase_M13_dom_2"/>
</dbReference>
<dbReference type="InterPro" id="IPR024079">
    <property type="entry name" value="MetalloPept_cat_dom_sf"/>
</dbReference>
<protein>
    <submittedName>
        <fullName evidence="11">Uncharacterized protein</fullName>
    </submittedName>
</protein>
<dbReference type="Pfam" id="PF01431">
    <property type="entry name" value="Peptidase_M13"/>
    <property type="match status" value="1"/>
</dbReference>
<dbReference type="GO" id="GO:0016485">
    <property type="term" value="P:protein processing"/>
    <property type="evidence" value="ECO:0007669"/>
    <property type="project" value="TreeGrafter"/>
</dbReference>
<dbReference type="Gene3D" id="3.40.390.10">
    <property type="entry name" value="Collagenase (Catalytic Domain)"/>
    <property type="match status" value="2"/>
</dbReference>
<dbReference type="InterPro" id="IPR018497">
    <property type="entry name" value="Peptidase_M13_C"/>
</dbReference>
<dbReference type="Pfam" id="PF05649">
    <property type="entry name" value="Peptidase_M13_N"/>
    <property type="match status" value="1"/>
</dbReference>
<dbReference type="PANTHER" id="PTHR11733">
    <property type="entry name" value="ZINC METALLOPROTEASE FAMILY M13 NEPRILYSIN-RELATED"/>
    <property type="match status" value="1"/>
</dbReference>
<dbReference type="InterPro" id="IPR008753">
    <property type="entry name" value="Peptidase_M13_N"/>
</dbReference>
<evidence type="ECO:0000313" key="12">
    <source>
        <dbReference type="Proteomes" id="UP000821853"/>
    </source>
</evidence>
<evidence type="ECO:0000256" key="8">
    <source>
        <dbReference type="SAM" id="MobiDB-lite"/>
    </source>
</evidence>
<dbReference type="PANTHER" id="PTHR11733:SF241">
    <property type="entry name" value="GH26575P-RELATED"/>
    <property type="match status" value="1"/>
</dbReference>
<keyword evidence="3" id="KW-0645">Protease</keyword>
<evidence type="ECO:0000256" key="1">
    <source>
        <dbReference type="ARBA" id="ARBA00001947"/>
    </source>
</evidence>
<evidence type="ECO:0000256" key="6">
    <source>
        <dbReference type="ARBA" id="ARBA00022833"/>
    </source>
</evidence>
<keyword evidence="4" id="KW-0479">Metal-binding</keyword>
<proteinExistence type="inferred from homology"/>